<evidence type="ECO:0000313" key="4">
    <source>
        <dbReference type="EMBL" id="SOQ43033.1"/>
    </source>
</evidence>
<dbReference type="PANTHER" id="PTHR24198:SF165">
    <property type="entry name" value="ANKYRIN REPEAT-CONTAINING PROTEIN-RELATED"/>
    <property type="match status" value="1"/>
</dbReference>
<evidence type="ECO:0000256" key="2">
    <source>
        <dbReference type="ARBA" id="ARBA00023043"/>
    </source>
</evidence>
<dbReference type="SMART" id="SM00248">
    <property type="entry name" value="ANK"/>
    <property type="match status" value="4"/>
</dbReference>
<keyword evidence="1" id="KW-0677">Repeat</keyword>
<reference evidence="4" key="1">
    <citation type="submission" date="2016-07" db="EMBL/GenBank/DDBJ databases">
        <authorList>
            <person name="Bretaudeau A."/>
        </authorList>
    </citation>
    <scope>NUCLEOTIDE SEQUENCE</scope>
    <source>
        <strain evidence="4">Rice</strain>
        <tissue evidence="4">Whole body</tissue>
    </source>
</reference>
<dbReference type="Pfam" id="PF00023">
    <property type="entry name" value="Ank"/>
    <property type="match status" value="1"/>
</dbReference>
<evidence type="ECO:0000256" key="3">
    <source>
        <dbReference type="PROSITE-ProRule" id="PRU00023"/>
    </source>
</evidence>
<feature type="repeat" description="ANK" evidence="3">
    <location>
        <begin position="110"/>
        <end position="142"/>
    </location>
</feature>
<dbReference type="SUPFAM" id="SSF48403">
    <property type="entry name" value="Ankyrin repeat"/>
    <property type="match status" value="1"/>
</dbReference>
<dbReference type="PANTHER" id="PTHR24198">
    <property type="entry name" value="ANKYRIN REPEAT AND PROTEIN KINASE DOMAIN-CONTAINING PROTEIN"/>
    <property type="match status" value="1"/>
</dbReference>
<evidence type="ECO:0000256" key="1">
    <source>
        <dbReference type="ARBA" id="ARBA00022737"/>
    </source>
</evidence>
<dbReference type="InterPro" id="IPR036770">
    <property type="entry name" value="Ankyrin_rpt-contain_sf"/>
</dbReference>
<dbReference type="Pfam" id="PF12796">
    <property type="entry name" value="Ank_2"/>
    <property type="match status" value="1"/>
</dbReference>
<dbReference type="EMBL" id="ODYU01003809">
    <property type="protein sequence ID" value="SOQ43033.1"/>
    <property type="molecule type" value="Genomic_DNA"/>
</dbReference>
<proteinExistence type="predicted"/>
<accession>A0A2H1VQB1</accession>
<dbReference type="Gene3D" id="1.25.40.20">
    <property type="entry name" value="Ankyrin repeat-containing domain"/>
    <property type="match status" value="1"/>
</dbReference>
<dbReference type="InterPro" id="IPR002110">
    <property type="entry name" value="Ankyrin_rpt"/>
</dbReference>
<dbReference type="PROSITE" id="PS50088">
    <property type="entry name" value="ANK_REPEAT"/>
    <property type="match status" value="1"/>
</dbReference>
<gene>
    <name evidence="4" type="ORF">SFRICE_034664</name>
</gene>
<keyword evidence="2 3" id="KW-0040">ANK repeat</keyword>
<dbReference type="AlphaFoldDB" id="A0A2H1VQB1"/>
<organism evidence="4">
    <name type="scientific">Spodoptera frugiperda</name>
    <name type="common">Fall armyworm</name>
    <dbReference type="NCBI Taxonomy" id="7108"/>
    <lineage>
        <taxon>Eukaryota</taxon>
        <taxon>Metazoa</taxon>
        <taxon>Ecdysozoa</taxon>
        <taxon>Arthropoda</taxon>
        <taxon>Hexapoda</taxon>
        <taxon>Insecta</taxon>
        <taxon>Pterygota</taxon>
        <taxon>Neoptera</taxon>
        <taxon>Endopterygota</taxon>
        <taxon>Lepidoptera</taxon>
        <taxon>Glossata</taxon>
        <taxon>Ditrysia</taxon>
        <taxon>Noctuoidea</taxon>
        <taxon>Noctuidae</taxon>
        <taxon>Amphipyrinae</taxon>
        <taxon>Spodoptera</taxon>
    </lineage>
</organism>
<sequence length="451" mass="50337">MLCYVRILRVIVRESGLGRLGRGELGLRVSSLTQRNTTQALFHVGFLLGRGITPVEPAHSCRSMALPHLMMMMFFSRPIHVAVLTSDVDLLRRQCLVLKMRGSTVDLLADGMTPLRMALFQENPELTSVLLNAGADPFDPDDEDRTPFHIAADMNTEHLPVLLNYCQMNARKLLHENEELWKPSFENKTDEELMPILMMHINKQYDNQGYTPLMLASKSGRYNNVLALVESCRATVNMCTPNSGNTALYLAVSEACMDAAERGNKTKIVDHYKRTIEILVENGADPNINNFAGSSVNDLLAEFSIAELSMLIANKLTSVRYFDNALPNGSKGSDFMLFKDDKGEVNIKEVKEKKPISPPVKIPPKNLKTSPVILENITIKSPVVGASPNLLKPIKLGPLTPLPKKQDNPPQFTPIVQKFKLNKPIIMSEIGDKRKLEIVSPNVIKRIKKND</sequence>
<name>A0A2H1VQB1_SPOFR</name>
<protein>
    <submittedName>
        <fullName evidence="4">SFRICE_034664</fullName>
    </submittedName>
</protein>
<dbReference type="PROSITE" id="PS50297">
    <property type="entry name" value="ANK_REP_REGION"/>
    <property type="match status" value="1"/>
</dbReference>